<name>A0A6J3MK11_9PEZI</name>
<protein>
    <submittedName>
        <fullName evidence="2">Uncharacterized protein</fullName>
    </submittedName>
</protein>
<reference evidence="2" key="3">
    <citation type="submission" date="2025-08" db="UniProtKB">
        <authorList>
            <consortium name="RefSeq"/>
        </authorList>
    </citation>
    <scope>IDENTIFICATION</scope>
    <source>
        <strain evidence="2">CBS 342.82</strain>
    </source>
</reference>
<organism evidence="2">
    <name type="scientific">Dissoconium aciculare CBS 342.82</name>
    <dbReference type="NCBI Taxonomy" id="1314786"/>
    <lineage>
        <taxon>Eukaryota</taxon>
        <taxon>Fungi</taxon>
        <taxon>Dikarya</taxon>
        <taxon>Ascomycota</taxon>
        <taxon>Pezizomycotina</taxon>
        <taxon>Dothideomycetes</taxon>
        <taxon>Dothideomycetidae</taxon>
        <taxon>Mycosphaerellales</taxon>
        <taxon>Dissoconiaceae</taxon>
        <taxon>Dissoconium</taxon>
    </lineage>
</organism>
<evidence type="ECO:0000313" key="2">
    <source>
        <dbReference type="RefSeq" id="XP_033464323.1"/>
    </source>
</evidence>
<keyword evidence="1" id="KW-1185">Reference proteome</keyword>
<sequence length="162" mass="18442">MSSLSHLFLLPLMKILQHHHRRSVELFLMIILQPVDDNRSRHPKQFMCCAPRMCLLGMMEWPGDWEMSLAPIQCEATEPEDTPPRAFIPALVSPGNASTQSPWRVVLTCPGAVRSTRGAFHTNRHSLDRIRTCTYPGQMAKKDLQHPTTMVLKGRFLQIELG</sequence>
<dbReference type="Proteomes" id="UP000504637">
    <property type="component" value="Unplaced"/>
</dbReference>
<gene>
    <name evidence="2" type="ORF">K489DRAFT_12040</name>
</gene>
<dbReference type="AlphaFoldDB" id="A0A6J3MK11"/>
<dbReference type="RefSeq" id="XP_033464323.1">
    <property type="nucleotide sequence ID" value="XM_033598961.1"/>
</dbReference>
<evidence type="ECO:0000313" key="1">
    <source>
        <dbReference type="Proteomes" id="UP000504637"/>
    </source>
</evidence>
<reference evidence="2" key="2">
    <citation type="submission" date="2020-04" db="EMBL/GenBank/DDBJ databases">
        <authorList>
            <consortium name="NCBI Genome Project"/>
        </authorList>
    </citation>
    <scope>NUCLEOTIDE SEQUENCE</scope>
    <source>
        <strain evidence="2">CBS 342.82</strain>
    </source>
</reference>
<proteinExistence type="predicted"/>
<reference evidence="2" key="1">
    <citation type="submission" date="2020-01" db="EMBL/GenBank/DDBJ databases">
        <authorList>
            <consortium name="DOE Joint Genome Institute"/>
            <person name="Haridas S."/>
            <person name="Albert R."/>
            <person name="Binder M."/>
            <person name="Bloem J."/>
            <person name="Labutti K."/>
            <person name="Salamov A."/>
            <person name="Andreopoulos B."/>
            <person name="Baker S.E."/>
            <person name="Barry K."/>
            <person name="Bills G."/>
            <person name="Bluhm B.H."/>
            <person name="Cannon C."/>
            <person name="Castanera R."/>
            <person name="Culley D.E."/>
            <person name="Daum C."/>
            <person name="Ezra D."/>
            <person name="Gonzalez J.B."/>
            <person name="Henrissat B."/>
            <person name="Kuo A."/>
            <person name="Liang C."/>
            <person name="Lipzen A."/>
            <person name="Lutzoni F."/>
            <person name="Magnuson J."/>
            <person name="Mondo S."/>
            <person name="Nolan M."/>
            <person name="Ohm R."/>
            <person name="Pangilinan J."/>
            <person name="Park H.-J."/>
            <person name="Ramirez L."/>
            <person name="Alfaro M."/>
            <person name="Sun H."/>
            <person name="Tritt A."/>
            <person name="Yoshinaga Y."/>
            <person name="Zwiers L.-H."/>
            <person name="Turgeon B.G."/>
            <person name="Goodwin S.B."/>
            <person name="Spatafora J.W."/>
            <person name="Crous P.W."/>
            <person name="Grigoriev I.V."/>
        </authorList>
    </citation>
    <scope>NUCLEOTIDE SEQUENCE</scope>
    <source>
        <strain evidence="2">CBS 342.82</strain>
    </source>
</reference>
<accession>A0A6J3MK11</accession>
<dbReference type="GeneID" id="54356760"/>